<dbReference type="InterPro" id="IPR001173">
    <property type="entry name" value="Glyco_trans_2-like"/>
</dbReference>
<dbReference type="InterPro" id="IPR050834">
    <property type="entry name" value="Glycosyltransf_2"/>
</dbReference>
<dbReference type="PANTHER" id="PTHR43685:SF2">
    <property type="entry name" value="GLYCOSYLTRANSFERASE 2-LIKE DOMAIN-CONTAINING PROTEIN"/>
    <property type="match status" value="1"/>
</dbReference>
<keyword evidence="2" id="KW-0808">Transferase</keyword>
<dbReference type="Gene3D" id="3.90.550.10">
    <property type="entry name" value="Spore Coat Polysaccharide Biosynthesis Protein SpsA, Chain A"/>
    <property type="match status" value="1"/>
</dbReference>
<name>A0A072NGJ6_9GAMM</name>
<dbReference type="InterPro" id="IPR029044">
    <property type="entry name" value="Nucleotide-diphossugar_trans"/>
</dbReference>
<reference evidence="2 3" key="1">
    <citation type="submission" date="2012-12" db="EMBL/GenBank/DDBJ databases">
        <title>Genome assembly of Marinobacter sp. AK21.</title>
        <authorList>
            <person name="Khatri I."/>
            <person name="Kumar R."/>
            <person name="Vaidya B."/>
            <person name="Subramanian S."/>
            <person name="Pinnaka A."/>
        </authorList>
    </citation>
    <scope>NUCLEOTIDE SEQUENCE [LARGE SCALE GENOMIC DNA]</scope>
    <source>
        <strain evidence="2 3">AK21</strain>
    </source>
</reference>
<gene>
    <name evidence="2" type="ORF">D777_00869</name>
</gene>
<dbReference type="PATRIC" id="fig|1137280.3.peg.685"/>
<dbReference type="Proteomes" id="UP000035057">
    <property type="component" value="Unassembled WGS sequence"/>
</dbReference>
<accession>A0A072NGJ6</accession>
<dbReference type="STRING" id="1137280.D777_00869"/>
<dbReference type="RefSeq" id="WP_051668929.1">
    <property type="nucleotide sequence ID" value="NZ_ANIE01000003.1"/>
</dbReference>
<sequence>MTKSKCTERQMPLGSAVSIIIPLFNKEDTIRKTLTQVLKVGPYPNEIIVVDDGSTDQSYKIAQEFSENISLYRQTNKGPSSARNLGAKHARNKHLVFLDADDELVEGVCEEHLRLRELFPKSRLTYVSFEIYDVLKDVSEEQILTSRLDSYESQEPREFSRFNFKLIENIAAGSFCIDKDIFLKSGGFDENLKIWEITDSLIRFRLHTKSQAISPKVLCRKNNDSRNSQFCRFQKNIDQHIYYSRKLLSYADLLPNSEIRRVSLEVIYCLNKLWIERNILKMSELYSDAYKTLGPNALRGLSLKIRVTSAIMLNIKKFARNQS</sequence>
<dbReference type="OrthoDB" id="9802649at2"/>
<dbReference type="AlphaFoldDB" id="A0A072NGJ6"/>
<dbReference type="EMBL" id="ANIE01000003">
    <property type="protein sequence ID" value="KEF32235.1"/>
    <property type="molecule type" value="Genomic_DNA"/>
</dbReference>
<evidence type="ECO:0000313" key="3">
    <source>
        <dbReference type="Proteomes" id="UP000035057"/>
    </source>
</evidence>
<keyword evidence="3" id="KW-1185">Reference proteome</keyword>
<proteinExistence type="predicted"/>
<comment type="caution">
    <text evidence="2">The sequence shown here is derived from an EMBL/GenBank/DDBJ whole genome shotgun (WGS) entry which is preliminary data.</text>
</comment>
<dbReference type="CDD" id="cd00761">
    <property type="entry name" value="Glyco_tranf_GTA_type"/>
    <property type="match status" value="1"/>
</dbReference>
<feature type="domain" description="Glycosyltransferase 2-like" evidence="1">
    <location>
        <begin position="18"/>
        <end position="114"/>
    </location>
</feature>
<organism evidence="2 3">
    <name type="scientific">Marinobacter nitratireducens</name>
    <dbReference type="NCBI Taxonomy" id="1137280"/>
    <lineage>
        <taxon>Bacteria</taxon>
        <taxon>Pseudomonadati</taxon>
        <taxon>Pseudomonadota</taxon>
        <taxon>Gammaproteobacteria</taxon>
        <taxon>Pseudomonadales</taxon>
        <taxon>Marinobacteraceae</taxon>
        <taxon>Marinobacter</taxon>
    </lineage>
</organism>
<dbReference type="PANTHER" id="PTHR43685">
    <property type="entry name" value="GLYCOSYLTRANSFERASE"/>
    <property type="match status" value="1"/>
</dbReference>
<dbReference type="Pfam" id="PF00535">
    <property type="entry name" value="Glycos_transf_2"/>
    <property type="match status" value="1"/>
</dbReference>
<dbReference type="GO" id="GO:0016740">
    <property type="term" value="F:transferase activity"/>
    <property type="evidence" value="ECO:0007669"/>
    <property type="project" value="UniProtKB-KW"/>
</dbReference>
<evidence type="ECO:0000313" key="2">
    <source>
        <dbReference type="EMBL" id="KEF32235.1"/>
    </source>
</evidence>
<dbReference type="SUPFAM" id="SSF53448">
    <property type="entry name" value="Nucleotide-diphospho-sugar transferases"/>
    <property type="match status" value="1"/>
</dbReference>
<protein>
    <submittedName>
        <fullName evidence="2">Putative fucosyl transferase</fullName>
    </submittedName>
</protein>
<evidence type="ECO:0000259" key="1">
    <source>
        <dbReference type="Pfam" id="PF00535"/>
    </source>
</evidence>